<evidence type="ECO:0000256" key="1">
    <source>
        <dbReference type="ARBA" id="ARBA00010165"/>
    </source>
</evidence>
<evidence type="ECO:0000313" key="8">
    <source>
        <dbReference type="Proteomes" id="UP001232445"/>
    </source>
</evidence>
<dbReference type="PANTHER" id="PTHR34273:SF2">
    <property type="entry name" value="METHYLTHIORIBOSE KINASE"/>
    <property type="match status" value="1"/>
</dbReference>
<evidence type="ECO:0000256" key="5">
    <source>
        <dbReference type="ARBA" id="ARBA00022840"/>
    </source>
</evidence>
<reference evidence="7 8" key="1">
    <citation type="submission" date="2023-07" db="EMBL/GenBank/DDBJ databases">
        <title>Genomic Encyclopedia of Type Strains, Phase IV (KMG-IV): sequencing the most valuable type-strain genomes for metagenomic binning, comparative biology and taxonomic classification.</title>
        <authorList>
            <person name="Goeker M."/>
        </authorList>
    </citation>
    <scope>NUCLEOTIDE SEQUENCE [LARGE SCALE GENOMIC DNA]</scope>
    <source>
        <strain evidence="7 8">DSM 17740</strain>
    </source>
</reference>
<dbReference type="PANTHER" id="PTHR34273">
    <property type="entry name" value="METHYLTHIORIBOSE KINASE"/>
    <property type="match status" value="1"/>
</dbReference>
<gene>
    <name evidence="7" type="ORF">J2S00_002860</name>
</gene>
<dbReference type="Pfam" id="PF01636">
    <property type="entry name" value="APH"/>
    <property type="match status" value="1"/>
</dbReference>
<sequence>MSWLLSTHEEVVSYLRQMEWVNIDEQLKVELLTGGVSNMVWKITTPSKRWVLKQALPKLKVQEEWYSDVDRIFREQLVMRFLQDLIPSDTVPGIIHHDLERHILIMNCAPESTIPWKNQLMEGIFDQSVASNVGRLLKMIHKQSLSMNENQIAQLKDLRFSKQLRIDPFYHYIGQKYAELKNMVQVLVKDLTEVQFCLVHGDFTPKNILVDQDHSLILLDYEVAHWGNPVFDLVSCIAHLLLKGWALEKRTEAVRTVLALLDEYGEQISEKFPCHLGLFLLSRLDGKSPVSYLQDDKLIKEIRMTALNILRGSRKVPLDQFFHEVMGGDSTL</sequence>
<dbReference type="Proteomes" id="UP001232445">
    <property type="component" value="Unassembled WGS sequence"/>
</dbReference>
<comment type="caution">
    <text evidence="7">The sequence shown here is derived from an EMBL/GenBank/DDBJ whole genome shotgun (WGS) entry which is preliminary data.</text>
</comment>
<keyword evidence="3" id="KW-0547">Nucleotide-binding</keyword>
<proteinExistence type="inferred from homology"/>
<keyword evidence="2" id="KW-0808">Transferase</keyword>
<keyword evidence="8" id="KW-1185">Reference proteome</keyword>
<feature type="domain" description="Aminoglycoside phosphotransferase" evidence="6">
    <location>
        <begin position="29"/>
        <end position="239"/>
    </location>
</feature>
<protein>
    <submittedName>
        <fullName evidence="7">5-methylthioribose kinase</fullName>
    </submittedName>
</protein>
<name>A0ABU0CX27_9BACI</name>
<evidence type="ECO:0000256" key="3">
    <source>
        <dbReference type="ARBA" id="ARBA00022741"/>
    </source>
</evidence>
<dbReference type="EMBL" id="JAUSUQ010000011">
    <property type="protein sequence ID" value="MDQ0340065.1"/>
    <property type="molecule type" value="Genomic_DNA"/>
</dbReference>
<evidence type="ECO:0000259" key="6">
    <source>
        <dbReference type="Pfam" id="PF01636"/>
    </source>
</evidence>
<dbReference type="InterPro" id="IPR002575">
    <property type="entry name" value="Aminoglycoside_PTrfase"/>
</dbReference>
<evidence type="ECO:0000313" key="7">
    <source>
        <dbReference type="EMBL" id="MDQ0340065.1"/>
    </source>
</evidence>
<dbReference type="InterPro" id="IPR011009">
    <property type="entry name" value="Kinase-like_dom_sf"/>
</dbReference>
<accession>A0ABU0CX27</accession>
<keyword evidence="4 7" id="KW-0418">Kinase</keyword>
<dbReference type="Gene3D" id="3.30.200.20">
    <property type="entry name" value="Phosphorylase Kinase, domain 1"/>
    <property type="match status" value="1"/>
</dbReference>
<evidence type="ECO:0000256" key="2">
    <source>
        <dbReference type="ARBA" id="ARBA00022679"/>
    </source>
</evidence>
<dbReference type="SUPFAM" id="SSF56112">
    <property type="entry name" value="Protein kinase-like (PK-like)"/>
    <property type="match status" value="1"/>
</dbReference>
<organism evidence="7 8">
    <name type="scientific">Caldalkalibacillus uzonensis</name>
    <dbReference type="NCBI Taxonomy" id="353224"/>
    <lineage>
        <taxon>Bacteria</taxon>
        <taxon>Bacillati</taxon>
        <taxon>Bacillota</taxon>
        <taxon>Bacilli</taxon>
        <taxon>Bacillales</taxon>
        <taxon>Bacillaceae</taxon>
        <taxon>Caldalkalibacillus</taxon>
    </lineage>
</organism>
<dbReference type="Gene3D" id="3.90.1200.10">
    <property type="match status" value="1"/>
</dbReference>
<dbReference type="GO" id="GO:0016301">
    <property type="term" value="F:kinase activity"/>
    <property type="evidence" value="ECO:0007669"/>
    <property type="project" value="UniProtKB-KW"/>
</dbReference>
<keyword evidence="5" id="KW-0067">ATP-binding</keyword>
<evidence type="ECO:0000256" key="4">
    <source>
        <dbReference type="ARBA" id="ARBA00022777"/>
    </source>
</evidence>
<dbReference type="RefSeq" id="WP_307341036.1">
    <property type="nucleotide sequence ID" value="NZ_JAUSUQ010000011.1"/>
</dbReference>
<comment type="similarity">
    <text evidence="1">Belongs to the methylthioribose kinase family.</text>
</comment>